<evidence type="ECO:0000256" key="1">
    <source>
        <dbReference type="ARBA" id="ARBA00005698"/>
    </source>
</evidence>
<comment type="similarity">
    <text evidence="1 2">Belongs to the complex I subunit 6 family.</text>
</comment>
<dbReference type="EC" id="7.1.1.-" evidence="2"/>
<organism evidence="3">
    <name type="scientific">Candidatus Actinomarina minuta</name>
    <dbReference type="NCBI Taxonomy" id="1389454"/>
    <lineage>
        <taxon>Bacteria</taxon>
        <taxon>Bacillati</taxon>
        <taxon>Actinomycetota</taxon>
        <taxon>Actinomycetes</taxon>
        <taxon>Candidatus Actinomarinidae</taxon>
        <taxon>Candidatus Actinomarinales</taxon>
        <taxon>Candidatus Actinomarineae</taxon>
        <taxon>Candidatus Actinomarinaceae</taxon>
        <taxon>Candidatus Actinomarina</taxon>
    </lineage>
</organism>
<dbReference type="AlphaFoldDB" id="S5DXH6"/>
<proteinExistence type="inferred from homology"/>
<comment type="catalytic activity">
    <reaction evidence="2">
        <text>a quinone + NADH + 5 H(+)(in) = a quinol + NAD(+) + 4 H(+)(out)</text>
        <dbReference type="Rhea" id="RHEA:57888"/>
        <dbReference type="ChEBI" id="CHEBI:15378"/>
        <dbReference type="ChEBI" id="CHEBI:24646"/>
        <dbReference type="ChEBI" id="CHEBI:57540"/>
        <dbReference type="ChEBI" id="CHEBI:57945"/>
        <dbReference type="ChEBI" id="CHEBI:132124"/>
    </reaction>
</comment>
<name>S5DXH6_9ACTN</name>
<dbReference type="GO" id="GO:0008137">
    <property type="term" value="F:NADH dehydrogenase (ubiquinone) activity"/>
    <property type="evidence" value="ECO:0007669"/>
    <property type="project" value="UniProtKB-UniRule"/>
</dbReference>
<feature type="transmembrane region" description="Helical" evidence="2">
    <location>
        <begin position="31"/>
        <end position="49"/>
    </location>
</feature>
<feature type="transmembrane region" description="Helical" evidence="2">
    <location>
        <begin position="55"/>
        <end position="74"/>
    </location>
</feature>
<keyword evidence="3" id="KW-0830">Ubiquinone</keyword>
<dbReference type="Pfam" id="PF00499">
    <property type="entry name" value="Oxidored_q3"/>
    <property type="match status" value="1"/>
</dbReference>
<evidence type="ECO:0000256" key="2">
    <source>
        <dbReference type="RuleBase" id="RU004429"/>
    </source>
</evidence>
<protein>
    <recommendedName>
        <fullName evidence="2">NADH-quinone oxidoreductase subunit J</fullName>
        <ecNumber evidence="2">7.1.1.-</ecNumber>
    </recommendedName>
</protein>
<dbReference type="Gene3D" id="1.20.120.1200">
    <property type="entry name" value="NADH-ubiquinone/plastoquinone oxidoreductase chain 6, subunit NuoJ"/>
    <property type="match status" value="1"/>
</dbReference>
<dbReference type="GO" id="GO:0048038">
    <property type="term" value="F:quinone binding"/>
    <property type="evidence" value="ECO:0007669"/>
    <property type="project" value="UniProtKB-UniRule"/>
</dbReference>
<keyword evidence="2" id="KW-0874">Quinone</keyword>
<keyword evidence="2" id="KW-0520">NAD</keyword>
<dbReference type="PANTHER" id="PTHR33269">
    <property type="entry name" value="NADH-UBIQUINONE OXIDOREDUCTASE CHAIN 6"/>
    <property type="match status" value="1"/>
</dbReference>
<comment type="function">
    <text evidence="2">NDH-1 shuttles electrons from NADH, via FMN and iron-sulfur (Fe-S) centers, to quinones in the respiratory chain. Couples the redox reaction to proton translocation (for every two electrons transferred, four hydrogen ions are translocated across the cytoplasmic membrane), and thus conserves the redox energy in a proton gradient.</text>
</comment>
<reference evidence="3" key="1">
    <citation type="journal article" date="2013" name="Sci. Rep.">
        <title>Metagenomics uncovers a new group of low GC and ultra-small marine Actinobacteria.</title>
        <authorList>
            <person name="Ghai R."/>
            <person name="Mizuno C.M."/>
            <person name="Picazo A."/>
            <person name="Camacho A."/>
            <person name="Rodriguez-Valera F."/>
        </authorList>
    </citation>
    <scope>NUCLEOTIDE SEQUENCE</scope>
</reference>
<keyword evidence="2" id="KW-1003">Cell membrane</keyword>
<feature type="transmembrane region" description="Helical" evidence="2">
    <location>
        <begin position="138"/>
        <end position="160"/>
    </location>
</feature>
<feature type="transmembrane region" description="Helical" evidence="2">
    <location>
        <begin position="94"/>
        <end position="112"/>
    </location>
</feature>
<dbReference type="InterPro" id="IPR001457">
    <property type="entry name" value="NADH_UbQ/plastoQ_OxRdtase_su6"/>
</dbReference>
<keyword evidence="2" id="KW-0472">Membrane</keyword>
<keyword evidence="2" id="KW-1133">Transmembrane helix</keyword>
<dbReference type="GO" id="GO:0005886">
    <property type="term" value="C:plasma membrane"/>
    <property type="evidence" value="ECO:0007669"/>
    <property type="project" value="UniProtKB-SubCell"/>
</dbReference>
<accession>S5DXH6</accession>
<dbReference type="InterPro" id="IPR042106">
    <property type="entry name" value="Nuo/plastoQ_OxRdtase_6_NuoJ"/>
</dbReference>
<evidence type="ECO:0000313" key="3">
    <source>
        <dbReference type="EMBL" id="AGQ19692.1"/>
    </source>
</evidence>
<comment type="subcellular location">
    <subcellularLocation>
        <location evidence="2">Cell membrane</location>
        <topology evidence="2">Multi-pass membrane protein</topology>
    </subcellularLocation>
</comment>
<feature type="transmembrane region" description="Helical" evidence="2">
    <location>
        <begin position="6"/>
        <end position="24"/>
    </location>
</feature>
<sequence>MEAIDIFSYFLLLLLLLSGIKVVTTSNVIHAAIFLVFTLATTAILFILLSAEFVALVLVLVYIGAVIVLFLFGVMITRAPLGPNAELDNDQNKIFATLISLSIFGIFTYILLQTFDSTVVISEGTSTKLLGEILLSRFVFPFELVSFVLLGALIGGITLARKDNALMDEDQI</sequence>
<dbReference type="PANTHER" id="PTHR33269:SF17">
    <property type="entry name" value="NADH-UBIQUINONE OXIDOREDUCTASE CHAIN 6"/>
    <property type="match status" value="1"/>
</dbReference>
<keyword evidence="2" id="KW-0812">Transmembrane</keyword>
<dbReference type="EMBL" id="KC811140">
    <property type="protein sequence ID" value="AGQ19692.1"/>
    <property type="molecule type" value="Genomic_DNA"/>
</dbReference>